<proteinExistence type="predicted"/>
<dbReference type="Proteomes" id="UP001066276">
    <property type="component" value="Chromosome 6"/>
</dbReference>
<sequence>MRRIPRPRIPKADSRMLSTVSYSESLRSVVSRYHSDWGLNQIRQTDVVELQRLREVKVAAHTKNMEEFLRMHGLSLDDCTARKTGMKYR</sequence>
<accession>A0AAV7QPG4</accession>
<dbReference type="AlphaFoldDB" id="A0AAV7QPG4"/>
<protein>
    <submittedName>
        <fullName evidence="1">Uncharacterized protein</fullName>
    </submittedName>
</protein>
<evidence type="ECO:0000313" key="2">
    <source>
        <dbReference type="Proteomes" id="UP001066276"/>
    </source>
</evidence>
<gene>
    <name evidence="1" type="ORF">NDU88_008356</name>
</gene>
<keyword evidence="2" id="KW-1185">Reference proteome</keyword>
<evidence type="ECO:0000313" key="1">
    <source>
        <dbReference type="EMBL" id="KAJ1142028.1"/>
    </source>
</evidence>
<name>A0AAV7QPG4_PLEWA</name>
<comment type="caution">
    <text evidence="1">The sequence shown here is derived from an EMBL/GenBank/DDBJ whole genome shotgun (WGS) entry which is preliminary data.</text>
</comment>
<reference evidence="1" key="1">
    <citation type="journal article" date="2022" name="bioRxiv">
        <title>Sequencing and chromosome-scale assembly of the giantPleurodeles waltlgenome.</title>
        <authorList>
            <person name="Brown T."/>
            <person name="Elewa A."/>
            <person name="Iarovenko S."/>
            <person name="Subramanian E."/>
            <person name="Araus A.J."/>
            <person name="Petzold A."/>
            <person name="Susuki M."/>
            <person name="Suzuki K.-i.T."/>
            <person name="Hayashi T."/>
            <person name="Toyoda A."/>
            <person name="Oliveira C."/>
            <person name="Osipova E."/>
            <person name="Leigh N.D."/>
            <person name="Simon A."/>
            <person name="Yun M.H."/>
        </authorList>
    </citation>
    <scope>NUCLEOTIDE SEQUENCE</scope>
    <source>
        <strain evidence="1">20211129_DDA</strain>
        <tissue evidence="1">Liver</tissue>
    </source>
</reference>
<organism evidence="1 2">
    <name type="scientific">Pleurodeles waltl</name>
    <name type="common">Iberian ribbed newt</name>
    <dbReference type="NCBI Taxonomy" id="8319"/>
    <lineage>
        <taxon>Eukaryota</taxon>
        <taxon>Metazoa</taxon>
        <taxon>Chordata</taxon>
        <taxon>Craniata</taxon>
        <taxon>Vertebrata</taxon>
        <taxon>Euteleostomi</taxon>
        <taxon>Amphibia</taxon>
        <taxon>Batrachia</taxon>
        <taxon>Caudata</taxon>
        <taxon>Salamandroidea</taxon>
        <taxon>Salamandridae</taxon>
        <taxon>Pleurodelinae</taxon>
        <taxon>Pleurodeles</taxon>
    </lineage>
</organism>
<dbReference type="EMBL" id="JANPWB010000010">
    <property type="protein sequence ID" value="KAJ1142028.1"/>
    <property type="molecule type" value="Genomic_DNA"/>
</dbReference>